<comment type="similarity">
    <text evidence="1">Belongs to the glycosyl hydrolase 3 family.</text>
</comment>
<dbReference type="InterPro" id="IPR002772">
    <property type="entry name" value="Glyco_hydro_3_C"/>
</dbReference>
<dbReference type="PANTHER" id="PTHR42715:SF10">
    <property type="entry name" value="BETA-GLUCOSIDASE"/>
    <property type="match status" value="1"/>
</dbReference>
<dbReference type="SUPFAM" id="SSF51445">
    <property type="entry name" value="(Trans)glycosidases"/>
    <property type="match status" value="1"/>
</dbReference>
<dbReference type="InterPro" id="IPR006311">
    <property type="entry name" value="TAT_signal"/>
</dbReference>
<dbReference type="Pfam" id="PF07691">
    <property type="entry name" value="PA14"/>
    <property type="match status" value="1"/>
</dbReference>
<comment type="caution">
    <text evidence="5">The sequence shown here is derived from an EMBL/GenBank/DDBJ whole genome shotgun (WGS) entry which is preliminary data.</text>
</comment>
<evidence type="ECO:0000313" key="5">
    <source>
        <dbReference type="EMBL" id="MEN1946933.1"/>
    </source>
</evidence>
<organism evidence="5 6">
    <name type="scientific">Leifsonia stereocauli</name>
    <dbReference type="NCBI Taxonomy" id="3134136"/>
    <lineage>
        <taxon>Bacteria</taxon>
        <taxon>Bacillati</taxon>
        <taxon>Actinomycetota</taxon>
        <taxon>Actinomycetes</taxon>
        <taxon>Micrococcales</taxon>
        <taxon>Microbacteriaceae</taxon>
        <taxon>Leifsonia</taxon>
    </lineage>
</organism>
<keyword evidence="3" id="KW-0732">Signal</keyword>
<dbReference type="SUPFAM" id="SSF52279">
    <property type="entry name" value="Beta-D-glucan exohydrolase, C-terminal domain"/>
    <property type="match status" value="1"/>
</dbReference>
<dbReference type="Gene3D" id="3.40.50.1700">
    <property type="entry name" value="Glycoside hydrolase family 3 C-terminal domain"/>
    <property type="match status" value="1"/>
</dbReference>
<dbReference type="InterPro" id="IPR050288">
    <property type="entry name" value="Cellulose_deg_GH3"/>
</dbReference>
<dbReference type="PROSITE" id="PS51318">
    <property type="entry name" value="TAT"/>
    <property type="match status" value="1"/>
</dbReference>
<evidence type="ECO:0000256" key="1">
    <source>
        <dbReference type="ARBA" id="ARBA00005336"/>
    </source>
</evidence>
<feature type="chain" id="PRO_5045767928" evidence="3">
    <location>
        <begin position="35"/>
        <end position="919"/>
    </location>
</feature>
<dbReference type="PANTHER" id="PTHR42715">
    <property type="entry name" value="BETA-GLUCOSIDASE"/>
    <property type="match status" value="1"/>
</dbReference>
<feature type="signal peptide" evidence="3">
    <location>
        <begin position="1"/>
        <end position="34"/>
    </location>
</feature>
<dbReference type="InterPro" id="IPR026891">
    <property type="entry name" value="Fn3-like"/>
</dbReference>
<dbReference type="GO" id="GO:0016787">
    <property type="term" value="F:hydrolase activity"/>
    <property type="evidence" value="ECO:0007669"/>
    <property type="project" value="UniProtKB-KW"/>
</dbReference>
<dbReference type="EMBL" id="JBCLVG010000002">
    <property type="protein sequence ID" value="MEN1946933.1"/>
    <property type="molecule type" value="Genomic_DNA"/>
</dbReference>
<dbReference type="InterPro" id="IPR036881">
    <property type="entry name" value="Glyco_hydro_3_C_sf"/>
</dbReference>
<dbReference type="InterPro" id="IPR001764">
    <property type="entry name" value="Glyco_hydro_3_N"/>
</dbReference>
<dbReference type="SMART" id="SM01217">
    <property type="entry name" value="Fn3_like"/>
    <property type="match status" value="1"/>
</dbReference>
<protein>
    <submittedName>
        <fullName evidence="5">Glycoside hydrolase family 3 C-terminal domain-containing protein</fullName>
    </submittedName>
</protein>
<dbReference type="RefSeq" id="WP_342113706.1">
    <property type="nucleotide sequence ID" value="NZ_JBCAUN010000002.1"/>
</dbReference>
<accession>A0ABU9W4L0</accession>
<dbReference type="Pfam" id="PF14310">
    <property type="entry name" value="Fn3-like"/>
    <property type="match status" value="1"/>
</dbReference>
<evidence type="ECO:0000256" key="2">
    <source>
        <dbReference type="ARBA" id="ARBA00022801"/>
    </source>
</evidence>
<sequence length="919" mass="96724">MHSSTIRRQGRRRLMLIAAASTALLLASPTVAGAANDDPGGEAATADQLLAAEAYAFPPGNWWDSSTSDKRRAAALLRQMTLEEKVDMLHGEINNFFGFYNAPIDRLGIPALTMADGPAGTRIANPDVNGQRSTQLPSPLALAATWNAQLGEQYGDLAGSEAFDTGHNVLLSPAVDIARVAQAGRAFEAYGEDPLLSGTMGAANLRGIQSNPVVGDIKHYNVYTQETNRLAGGNAVIDERALQEIYTRPYAIGIRDGHPGSAMCAFNAVNGVQACENGELLNKILKEQLKFQGWVMSDYGATHSTVPAVLNGLDQEMPGNFRPDQQPGTCFFCGPLIDAVNAGQVPMSRIDDAVTRILRPMFALGLFDNPPVIQPLPEAEHGAEARSIAEQAMVLLKNDDGALPLTGRVGSIAVIGADADTVVQGGGSSQVKPTYTVSPLEGIQARAGSGVTVNHVAGSDPVTSAALVPGPDPIPSDFLTPATGTGNGLRAEYFLNLDFSGTPELDRTDPYAGIYGGFFLFSGFNAASPHFPAQPQSVNGNSSIRWTGSLTAPVDGSYELSIVATGSSTLYLDGAPIIQTAPSTTPQETSVDVDLTAGSVHELRAENVNDAPSATDNGPVFKLGWVPPDGVVAPQALAAADLARNAQAAVVVVRDYSSEGGDRPNLNLPNGQEEVIRQVAAANPNTVVVVTSGAGVETSSWEAGVPAILQAWYGGQEQGNAIANILFGDVNPSGKLPITVPTDEASTPVSSPEQFPGVGLDQQFSEGIFVGYRGYEEYGITPQYAFGHGLSYTSFDYSKLKTSTVKGKNGVGKQLKVDVTVRNSGSVAGRETVQVYVGPLPTREVPTAAKALAGWAQVDLQPGERKKVTVTLSAESLSFWDVDRDRWRTPSGDVPLFVGSSSDDIRLTGDLRIGRTVQQ</sequence>
<proteinExistence type="inferred from homology"/>
<dbReference type="Pfam" id="PF00933">
    <property type="entry name" value="Glyco_hydro_3"/>
    <property type="match status" value="1"/>
</dbReference>
<dbReference type="SMART" id="SM00758">
    <property type="entry name" value="PA14"/>
    <property type="match status" value="1"/>
</dbReference>
<dbReference type="Gene3D" id="2.60.40.10">
    <property type="entry name" value="Immunoglobulins"/>
    <property type="match status" value="1"/>
</dbReference>
<evidence type="ECO:0000313" key="6">
    <source>
        <dbReference type="Proteomes" id="UP001425155"/>
    </source>
</evidence>
<evidence type="ECO:0000259" key="4">
    <source>
        <dbReference type="PROSITE" id="PS51820"/>
    </source>
</evidence>
<reference evidence="5 6" key="1">
    <citation type="submission" date="2024-03" db="EMBL/GenBank/DDBJ databases">
        <title>YIM 134122 draft genome.</title>
        <authorList>
            <person name="Zuo S."/>
            <person name="Xiong L."/>
        </authorList>
    </citation>
    <scope>NUCLEOTIDE SEQUENCE [LARGE SCALE GENOMIC DNA]</scope>
    <source>
        <strain evidence="5 6">YIM 134122</strain>
    </source>
</reference>
<feature type="domain" description="PA14" evidence="4">
    <location>
        <begin position="484"/>
        <end position="641"/>
    </location>
</feature>
<dbReference type="Gene3D" id="2.60.120.260">
    <property type="entry name" value="Galactose-binding domain-like"/>
    <property type="match status" value="1"/>
</dbReference>
<dbReference type="InterPro" id="IPR011658">
    <property type="entry name" value="PA14_dom"/>
</dbReference>
<dbReference type="PROSITE" id="PS51820">
    <property type="entry name" value="PA14"/>
    <property type="match status" value="1"/>
</dbReference>
<name>A0ABU9W4L0_9MICO</name>
<dbReference type="PRINTS" id="PR00133">
    <property type="entry name" value="GLHYDRLASE3"/>
</dbReference>
<gene>
    <name evidence="5" type="ORF">WJX64_10280</name>
</gene>
<dbReference type="Proteomes" id="UP001425155">
    <property type="component" value="Unassembled WGS sequence"/>
</dbReference>
<keyword evidence="6" id="KW-1185">Reference proteome</keyword>
<dbReference type="InterPro" id="IPR013783">
    <property type="entry name" value="Ig-like_fold"/>
</dbReference>
<dbReference type="InterPro" id="IPR017853">
    <property type="entry name" value="GH"/>
</dbReference>
<dbReference type="InterPro" id="IPR037524">
    <property type="entry name" value="PA14/GLEYA"/>
</dbReference>
<dbReference type="Gene3D" id="3.20.20.300">
    <property type="entry name" value="Glycoside hydrolase, family 3, N-terminal domain"/>
    <property type="match status" value="1"/>
</dbReference>
<dbReference type="InterPro" id="IPR036962">
    <property type="entry name" value="Glyco_hydro_3_N_sf"/>
</dbReference>
<evidence type="ECO:0000256" key="3">
    <source>
        <dbReference type="SAM" id="SignalP"/>
    </source>
</evidence>
<dbReference type="Pfam" id="PF01915">
    <property type="entry name" value="Glyco_hydro_3_C"/>
    <property type="match status" value="1"/>
</dbReference>
<keyword evidence="2 5" id="KW-0378">Hydrolase</keyword>